<keyword evidence="2" id="KW-1185">Reference proteome</keyword>
<proteinExistence type="predicted"/>
<evidence type="ECO:0000313" key="2">
    <source>
        <dbReference type="Proteomes" id="UP001281410"/>
    </source>
</evidence>
<name>A0AAE0BAG1_9ROSI</name>
<reference evidence="1" key="1">
    <citation type="journal article" date="2023" name="Plant J.">
        <title>Genome sequences and population genomics provide insights into the demographic history, inbreeding, and mutation load of two 'living fossil' tree species of Dipteronia.</title>
        <authorList>
            <person name="Feng Y."/>
            <person name="Comes H.P."/>
            <person name="Chen J."/>
            <person name="Zhu S."/>
            <person name="Lu R."/>
            <person name="Zhang X."/>
            <person name="Li P."/>
            <person name="Qiu J."/>
            <person name="Olsen K.M."/>
            <person name="Qiu Y."/>
        </authorList>
    </citation>
    <scope>NUCLEOTIDE SEQUENCE</scope>
    <source>
        <strain evidence="1">NBL</strain>
    </source>
</reference>
<dbReference type="AlphaFoldDB" id="A0AAE0BAG1"/>
<dbReference type="EMBL" id="JANJYJ010000001">
    <property type="protein sequence ID" value="KAK3232265.1"/>
    <property type="molecule type" value="Genomic_DNA"/>
</dbReference>
<sequence>MWDFGELSLYLLLKTRAPDSIFEKKFVLLFKWIVQLGWYDEVDLGGELYWDVKSELNHYADAIKMNFEIKTANEIKESNGMGLSIKKAATIFNEGNKFVNIIKPSVIERPYKPYLISPFKY</sequence>
<comment type="caution">
    <text evidence="1">The sequence shown here is derived from an EMBL/GenBank/DDBJ whole genome shotgun (WGS) entry which is preliminary data.</text>
</comment>
<evidence type="ECO:0000313" key="1">
    <source>
        <dbReference type="EMBL" id="KAK3232265.1"/>
    </source>
</evidence>
<accession>A0AAE0BAG1</accession>
<protein>
    <submittedName>
        <fullName evidence="1">Uncharacterized protein</fullName>
    </submittedName>
</protein>
<gene>
    <name evidence="1" type="ORF">Dsin_004146</name>
</gene>
<organism evidence="1 2">
    <name type="scientific">Dipteronia sinensis</name>
    <dbReference type="NCBI Taxonomy" id="43782"/>
    <lineage>
        <taxon>Eukaryota</taxon>
        <taxon>Viridiplantae</taxon>
        <taxon>Streptophyta</taxon>
        <taxon>Embryophyta</taxon>
        <taxon>Tracheophyta</taxon>
        <taxon>Spermatophyta</taxon>
        <taxon>Magnoliopsida</taxon>
        <taxon>eudicotyledons</taxon>
        <taxon>Gunneridae</taxon>
        <taxon>Pentapetalae</taxon>
        <taxon>rosids</taxon>
        <taxon>malvids</taxon>
        <taxon>Sapindales</taxon>
        <taxon>Sapindaceae</taxon>
        <taxon>Hippocastanoideae</taxon>
        <taxon>Acereae</taxon>
        <taxon>Dipteronia</taxon>
    </lineage>
</organism>
<dbReference type="Proteomes" id="UP001281410">
    <property type="component" value="Unassembled WGS sequence"/>
</dbReference>